<evidence type="ECO:0000313" key="5">
    <source>
        <dbReference type="EMBL" id="AIA54030.1"/>
    </source>
</evidence>
<dbReference type="InterPro" id="IPR052042">
    <property type="entry name" value="Tail_sheath_structural"/>
</dbReference>
<dbReference type="Pfam" id="PF22671">
    <property type="entry name" value="Gp18_domIII_N"/>
    <property type="match status" value="1"/>
</dbReference>
<feature type="domain" description="Tail sheath protein C-terminal" evidence="3">
    <location>
        <begin position="388"/>
        <end position="487"/>
    </location>
</feature>
<organism evidence="5 6">
    <name type="scientific">Acidithiobacillus caldus (strain ATCC 51756 / DSM 8584 / KU)</name>
    <dbReference type="NCBI Taxonomy" id="637389"/>
    <lineage>
        <taxon>Bacteria</taxon>
        <taxon>Pseudomonadati</taxon>
        <taxon>Pseudomonadota</taxon>
        <taxon>Acidithiobacillia</taxon>
        <taxon>Acidithiobacillales</taxon>
        <taxon>Acidithiobacillaceae</taxon>
        <taxon>Acidithiobacillus</taxon>
    </lineage>
</organism>
<dbReference type="RefSeq" id="WP_004869948.1">
    <property type="nucleotide sequence ID" value="NZ_CP005986.1"/>
</dbReference>
<dbReference type="Gene3D" id="3.40.50.11780">
    <property type="match status" value="1"/>
</dbReference>
<feature type="domain" description="Tail sheath protein Gp18-like" evidence="4">
    <location>
        <begin position="148"/>
        <end position="202"/>
    </location>
</feature>
<dbReference type="PANTHER" id="PTHR35861">
    <property type="match status" value="1"/>
</dbReference>
<dbReference type="EMBL" id="CP005986">
    <property type="protein sequence ID" value="AIA54030.1"/>
    <property type="molecule type" value="Genomic_DNA"/>
</dbReference>
<protein>
    <submittedName>
        <fullName evidence="5">Phage tail sheath monomer</fullName>
    </submittedName>
</protein>
<accession>A0A059ZQQ6</accession>
<evidence type="ECO:0000256" key="1">
    <source>
        <dbReference type="ARBA" id="ARBA00008005"/>
    </source>
</evidence>
<dbReference type="HOGENOM" id="CLU_037707_0_1_6"/>
<comment type="similarity">
    <text evidence="1">Belongs to the myoviridae tail sheath protein family.</text>
</comment>
<feature type="domain" description="Tail sheath protein subtilisin-like" evidence="2">
    <location>
        <begin position="232"/>
        <end position="386"/>
    </location>
</feature>
<dbReference type="InterPro" id="IPR020287">
    <property type="entry name" value="Tail_sheath_C"/>
</dbReference>
<sequence length="498" mass="53223">MTDRFLHGIEIVEINEGARSVRTVKSSVIGLVGTAPDAAGAQRAELTVGSGNAALRVVAKQAGVVGNALRLELCAAAEPNQPLAIAVDGRAPGLILILVTLASDADGQRISTASDVAAALNADDDTKALIEAAALGDGAGIMQSTLGPKALDGGMDEPFPLNVPVLITNRRLIPHLGQSGTLPWAIAGIYDQSAPMIYVVRVAEGSTMSETISHVIGGRDAAGQLTGINALLTTRAEIKPRILIAPGFSHNKPVADALISVAHKLRAIAVIDGPNTSDEAAIDYRAQFGSERAYLVDPWLMVRRPDGSQAPEPASARVAGLIALSDEINGFWASPSNQVIRGVLRPARSLSWAIDDPNTQANYLNEFGVATFIVHDGVRLWGNRSCATDPRWSFLCVRRTADMINESLLYAHLWAVDRNITKTYVDEVTEGVNAYLRQLKAKGAILGGKCWADPDLNTPEAIADGRVYFDFDFTPTYPAEHITFRSRMVGDYLEEIFK</sequence>
<dbReference type="Pfam" id="PF17482">
    <property type="entry name" value="Phage_sheath_1C"/>
    <property type="match status" value="1"/>
</dbReference>
<dbReference type="KEGG" id="acz:Acaty_c0138"/>
<name>A0A059ZQQ6_ACICK</name>
<evidence type="ECO:0000259" key="2">
    <source>
        <dbReference type="Pfam" id="PF04984"/>
    </source>
</evidence>
<reference evidence="5 6" key="1">
    <citation type="journal article" date="2009" name="J. Bacteriol.">
        <title>Draft genome sequence of the extremely acidophilic bacterium Acidithiobacillus caldus ATCC 51756 reveals metabolic versatility in the genus Acidithiobacillus.</title>
        <authorList>
            <person name="Valdes J."/>
            <person name="Quatrini R."/>
            <person name="Hallberg K."/>
            <person name="Dopson M."/>
            <person name="Valenzuela P.D."/>
            <person name="Holmes D.S."/>
        </authorList>
    </citation>
    <scope>NUCLEOTIDE SEQUENCE [LARGE SCALE GENOMIC DNA]</scope>
    <source>
        <strain evidence="6">ATCC 51756 / DSM 8584 / KU</strain>
    </source>
</reference>
<dbReference type="InterPro" id="IPR054564">
    <property type="entry name" value="Gp18_domIII_N"/>
</dbReference>
<dbReference type="PANTHER" id="PTHR35861:SF1">
    <property type="entry name" value="PHAGE TAIL SHEATH PROTEIN"/>
    <property type="match status" value="1"/>
</dbReference>
<dbReference type="InterPro" id="IPR035089">
    <property type="entry name" value="Phage_sheath_subtilisin"/>
</dbReference>
<evidence type="ECO:0000259" key="4">
    <source>
        <dbReference type="Pfam" id="PF22671"/>
    </source>
</evidence>
<evidence type="ECO:0000313" key="6">
    <source>
        <dbReference type="Proteomes" id="UP000005522"/>
    </source>
</evidence>
<gene>
    <name evidence="5" type="ORF">Acaty_c0138</name>
</gene>
<proteinExistence type="inferred from homology"/>
<dbReference type="Pfam" id="PF04984">
    <property type="entry name" value="Phage_sheath_1"/>
    <property type="match status" value="1"/>
</dbReference>
<dbReference type="AlphaFoldDB" id="A0A059ZQQ6"/>
<dbReference type="Proteomes" id="UP000005522">
    <property type="component" value="Chromosome"/>
</dbReference>
<dbReference type="eggNOG" id="COG3497">
    <property type="taxonomic scope" value="Bacteria"/>
</dbReference>
<evidence type="ECO:0000259" key="3">
    <source>
        <dbReference type="Pfam" id="PF17482"/>
    </source>
</evidence>